<dbReference type="EMBL" id="CP045702">
    <property type="protein sequence ID" value="QNE73512.1"/>
    <property type="molecule type" value="Genomic_DNA"/>
</dbReference>
<organism evidence="3 4">
    <name type="scientific">Streptomyces finlayi</name>
    <dbReference type="NCBI Taxonomy" id="67296"/>
    <lineage>
        <taxon>Bacteria</taxon>
        <taxon>Bacillati</taxon>
        <taxon>Actinomycetota</taxon>
        <taxon>Actinomycetes</taxon>
        <taxon>Kitasatosporales</taxon>
        <taxon>Streptomycetaceae</taxon>
        <taxon>Streptomyces</taxon>
    </lineage>
</organism>
<reference evidence="4" key="1">
    <citation type="submission" date="2019-10" db="EMBL/GenBank/DDBJ databases">
        <title>Antimicrobial potential of Antarctic Bacteria.</title>
        <authorList>
            <person name="Benaud N."/>
            <person name="Edwards R.J."/>
            <person name="Ferrari B.C."/>
        </authorList>
    </citation>
    <scope>NUCLEOTIDE SEQUENCE [LARGE SCALE GENOMIC DNA]</scope>
    <source>
        <strain evidence="4">NBSH44</strain>
    </source>
</reference>
<protein>
    <submittedName>
        <fullName evidence="3">GNAT family N-acetyltransferase</fullName>
    </submittedName>
</protein>
<dbReference type="InterPro" id="IPR000182">
    <property type="entry name" value="GNAT_dom"/>
</dbReference>
<dbReference type="AlphaFoldDB" id="A0A7G7BDU7"/>
<evidence type="ECO:0000256" key="1">
    <source>
        <dbReference type="SAM" id="MobiDB-lite"/>
    </source>
</evidence>
<dbReference type="PANTHER" id="PTHR43415">
    <property type="entry name" value="SPERMIDINE N(1)-ACETYLTRANSFERASE"/>
    <property type="match status" value="1"/>
</dbReference>
<sequence length="126" mass="13942">MASRNSLIPPSEAAPHIRAVTAEASGRRLGKTFRRGQEGRPGDGKLWGRGHGHQAVVLAVGHAFDVLGLERITAEVFADNPRSVRLLEGTGFVREGVMRESIHRDGRRVDELVYGLLRREWSKGHK</sequence>
<gene>
    <name evidence="3" type="ORF">F0344_01790</name>
</gene>
<evidence type="ECO:0000313" key="4">
    <source>
        <dbReference type="Proteomes" id="UP000515307"/>
    </source>
</evidence>
<evidence type="ECO:0000313" key="3">
    <source>
        <dbReference type="EMBL" id="QNE73512.1"/>
    </source>
</evidence>
<evidence type="ECO:0000259" key="2">
    <source>
        <dbReference type="Pfam" id="PF13302"/>
    </source>
</evidence>
<name>A0A7G7BDU7_9ACTN</name>
<proteinExistence type="predicted"/>
<feature type="domain" description="N-acetyltransferase" evidence="2">
    <location>
        <begin position="46"/>
        <end position="93"/>
    </location>
</feature>
<dbReference type="Gene3D" id="3.40.630.30">
    <property type="match status" value="1"/>
</dbReference>
<dbReference type="SUPFAM" id="SSF55729">
    <property type="entry name" value="Acyl-CoA N-acyltransferases (Nat)"/>
    <property type="match status" value="1"/>
</dbReference>
<keyword evidence="3" id="KW-0808">Transferase</keyword>
<dbReference type="InterPro" id="IPR016181">
    <property type="entry name" value="Acyl_CoA_acyltransferase"/>
</dbReference>
<dbReference type="GO" id="GO:0016747">
    <property type="term" value="F:acyltransferase activity, transferring groups other than amino-acyl groups"/>
    <property type="evidence" value="ECO:0007669"/>
    <property type="project" value="InterPro"/>
</dbReference>
<keyword evidence="4" id="KW-1185">Reference proteome</keyword>
<dbReference type="KEGG" id="sfiy:F0344_01790"/>
<dbReference type="Pfam" id="PF13302">
    <property type="entry name" value="Acetyltransf_3"/>
    <property type="match status" value="1"/>
</dbReference>
<dbReference type="Proteomes" id="UP000515307">
    <property type="component" value="Chromosome"/>
</dbReference>
<feature type="region of interest" description="Disordered" evidence="1">
    <location>
        <begin position="28"/>
        <end position="47"/>
    </location>
</feature>
<accession>A0A7G7BDU7</accession>
<dbReference type="PANTHER" id="PTHR43415:SF3">
    <property type="entry name" value="GNAT-FAMILY ACETYLTRANSFERASE"/>
    <property type="match status" value="1"/>
</dbReference>